<name>A0A6L4WZE2_9BIFI</name>
<comment type="catalytic activity">
    <reaction evidence="10">
        <text>L-homocysteine + H2O = 2-oxobutanoate + hydrogen sulfide + NH4(+) + H(+)</text>
        <dbReference type="Rhea" id="RHEA:14501"/>
        <dbReference type="ChEBI" id="CHEBI:15377"/>
        <dbReference type="ChEBI" id="CHEBI:15378"/>
        <dbReference type="ChEBI" id="CHEBI:16763"/>
        <dbReference type="ChEBI" id="CHEBI:28938"/>
        <dbReference type="ChEBI" id="CHEBI:29919"/>
        <dbReference type="ChEBI" id="CHEBI:58199"/>
        <dbReference type="EC" id="4.4.1.2"/>
    </reaction>
    <physiologicalReaction direction="left-to-right" evidence="10">
        <dbReference type="Rhea" id="RHEA:14502"/>
    </physiologicalReaction>
</comment>
<keyword evidence="7 14" id="KW-0456">Lyase</keyword>
<dbReference type="EC" id="4.4.1.13" evidence="3"/>
<dbReference type="EMBL" id="WHZX01000002">
    <property type="protein sequence ID" value="NEG71298.1"/>
    <property type="molecule type" value="Genomic_DNA"/>
</dbReference>
<evidence type="ECO:0000256" key="7">
    <source>
        <dbReference type="ARBA" id="ARBA00023239"/>
    </source>
</evidence>
<evidence type="ECO:0000313" key="17">
    <source>
        <dbReference type="Proteomes" id="UP000482084"/>
    </source>
</evidence>
<proteinExistence type="inferred from homology"/>
<evidence type="ECO:0000256" key="3">
    <source>
        <dbReference type="ARBA" id="ARBA00012224"/>
    </source>
</evidence>
<evidence type="ECO:0000256" key="10">
    <source>
        <dbReference type="ARBA" id="ARBA00048780"/>
    </source>
</evidence>
<comment type="cofactor">
    <cofactor evidence="1 13">
        <name>pyridoxal 5'-phosphate</name>
        <dbReference type="ChEBI" id="CHEBI:597326"/>
    </cofactor>
</comment>
<gene>
    <name evidence="14" type="ORF">DSM100688_1221</name>
    <name evidence="15" type="ORF">GFD24_03490</name>
</gene>
<evidence type="ECO:0000256" key="4">
    <source>
        <dbReference type="ARBA" id="ARBA00022605"/>
    </source>
</evidence>
<dbReference type="PANTHER" id="PTHR11808">
    <property type="entry name" value="TRANS-SULFURATION ENZYME FAMILY MEMBER"/>
    <property type="match status" value="1"/>
</dbReference>
<dbReference type="FunFam" id="3.40.640.10:FF:000046">
    <property type="entry name" value="Cystathionine gamma-lyase"/>
    <property type="match status" value="1"/>
</dbReference>
<reference evidence="15 16" key="1">
    <citation type="submission" date="2019-10" db="EMBL/GenBank/DDBJ databases">
        <title>Bifidobacterium from non-human primates.</title>
        <authorList>
            <person name="Modesto M."/>
        </authorList>
    </citation>
    <scope>NUCLEOTIDE SEQUENCE [LARGE SCALE GENOMIC DNA]</scope>
    <source>
        <strain evidence="15 16">TREM</strain>
    </source>
</reference>
<dbReference type="EC" id="4.4.1.2" evidence="8"/>
<sequence length="418" mass="45308">MTRFNTQLVHGLPVNDNNTGAVNPPIYNSSTYAYESVDKMPRWDYARSGNPTRDFLERQIAQLEHGTRGFAFASGLAAIHAVLSIFKPGDRIVVGKNIYGGTYSLFNEYFAERGIAFEPVDTADYDALDAAIAGRSRTSIDGEPLGATTPAKAVYFEVLTNPLLQVNNVNRIAAVAHRHGAIAIVDNTFVTPYLQRPLDLGADVVIHSATKYLAGHSEVTAGLVVVLDDEIGRKIYFAQNRFGGVLAPAECNDVRRGIQTLALRMDRQQANAQAIAEYLLVHPLIKTVNYPGVAGDRNRILAENGLKGFGGVLSFEVVPGIDPGIVLDNLKIFRLAVSLGAVESLAELPCRMTHFELPKEERLKVGITDELIRLAVGIEDAADLIEDLGQALDTAYEAYLQDHAGADVFGQLSAGLFA</sequence>
<dbReference type="InterPro" id="IPR015421">
    <property type="entry name" value="PyrdxlP-dep_Trfase_major"/>
</dbReference>
<keyword evidence="15" id="KW-0032">Aminotransferase</keyword>
<dbReference type="PROSITE" id="PS00868">
    <property type="entry name" value="CYS_MET_METAB_PP"/>
    <property type="match status" value="1"/>
</dbReference>
<keyword evidence="5 12" id="KW-0663">Pyridoxal phosphate</keyword>
<dbReference type="Pfam" id="PF01053">
    <property type="entry name" value="Cys_Met_Meta_PP"/>
    <property type="match status" value="1"/>
</dbReference>
<evidence type="ECO:0000256" key="6">
    <source>
        <dbReference type="ARBA" id="ARBA00023167"/>
    </source>
</evidence>
<evidence type="ECO:0000313" key="14">
    <source>
        <dbReference type="EMBL" id="KAB8287754.1"/>
    </source>
</evidence>
<feature type="modified residue" description="N6-(pyridoxal phosphate)lysine" evidence="12">
    <location>
        <position position="211"/>
    </location>
</feature>
<dbReference type="InterPro" id="IPR054542">
    <property type="entry name" value="Cys_met_metab_PP"/>
</dbReference>
<dbReference type="PANTHER" id="PTHR11808:SF50">
    <property type="entry name" value="CYSTATHIONINE BETA-LYASE"/>
    <property type="match status" value="1"/>
</dbReference>
<dbReference type="Proteomes" id="UP000482084">
    <property type="component" value="Unassembled WGS sequence"/>
</dbReference>
<comment type="catalytic activity">
    <reaction evidence="11">
        <text>L-methionine + H2O = methanethiol + 2-oxobutanoate + NH4(+)</text>
        <dbReference type="Rhea" id="RHEA:23800"/>
        <dbReference type="ChEBI" id="CHEBI:15377"/>
        <dbReference type="ChEBI" id="CHEBI:16007"/>
        <dbReference type="ChEBI" id="CHEBI:16763"/>
        <dbReference type="ChEBI" id="CHEBI:28938"/>
        <dbReference type="ChEBI" id="CHEBI:57844"/>
        <dbReference type="EC" id="4.4.1.11"/>
    </reaction>
    <physiologicalReaction direction="left-to-right" evidence="11">
        <dbReference type="Rhea" id="RHEA:23801"/>
    </physiologicalReaction>
</comment>
<dbReference type="AlphaFoldDB" id="A0A6L4WZE2"/>
<dbReference type="Gene3D" id="3.40.640.10">
    <property type="entry name" value="Type I PLP-dependent aspartate aminotransferase-like (Major domain)"/>
    <property type="match status" value="1"/>
</dbReference>
<keyword evidence="4" id="KW-0028">Amino-acid biosynthesis</keyword>
<dbReference type="GO" id="GO:0008483">
    <property type="term" value="F:transaminase activity"/>
    <property type="evidence" value="ECO:0007669"/>
    <property type="project" value="UniProtKB-KW"/>
</dbReference>
<reference evidence="14 17" key="2">
    <citation type="submission" date="2019-10" db="EMBL/GenBank/DDBJ databases">
        <title>Characterization of the phylogenetic diversity of two novel species belonging to the genus Bifidobacterium: Bifidobacterium cebidarum sp. nov. and Bifidobacterium leontopitheci sp. nov.</title>
        <authorList>
            <person name="Lugli G.A."/>
            <person name="Duranti S."/>
            <person name="Milani C."/>
            <person name="Turroni F."/>
            <person name="Ventura M."/>
        </authorList>
    </citation>
    <scope>NUCLEOTIDE SEQUENCE [LARGE SCALE GENOMIC DNA]</scope>
    <source>
        <strain evidence="14 17">DSM 100688</strain>
    </source>
</reference>
<dbReference type="InterPro" id="IPR000277">
    <property type="entry name" value="Cys/Met-Metab_PyrdxlP-dep_enz"/>
</dbReference>
<keyword evidence="17" id="KW-1185">Reference proteome</keyword>
<evidence type="ECO:0000313" key="15">
    <source>
        <dbReference type="EMBL" id="NEG71298.1"/>
    </source>
</evidence>
<dbReference type="RefSeq" id="WP_152358306.1">
    <property type="nucleotide sequence ID" value="NZ_WBSM01000006.1"/>
</dbReference>
<dbReference type="Gene3D" id="3.90.1150.10">
    <property type="entry name" value="Aspartate Aminotransferase, domain 1"/>
    <property type="match status" value="1"/>
</dbReference>
<dbReference type="InterPro" id="IPR015424">
    <property type="entry name" value="PyrdxlP-dep_Trfase"/>
</dbReference>
<evidence type="ECO:0000313" key="16">
    <source>
        <dbReference type="Proteomes" id="UP000469943"/>
    </source>
</evidence>
<comment type="similarity">
    <text evidence="2 13">Belongs to the trans-sulfuration enzymes family.</text>
</comment>
<evidence type="ECO:0000256" key="9">
    <source>
        <dbReference type="ARBA" id="ARBA00047199"/>
    </source>
</evidence>
<dbReference type="GO" id="GO:0047804">
    <property type="term" value="F:cysteine-S-conjugate beta-lyase activity"/>
    <property type="evidence" value="ECO:0007669"/>
    <property type="project" value="UniProtKB-EC"/>
</dbReference>
<dbReference type="Proteomes" id="UP000469943">
    <property type="component" value="Unassembled WGS sequence"/>
</dbReference>
<dbReference type="GO" id="GO:0005737">
    <property type="term" value="C:cytoplasm"/>
    <property type="evidence" value="ECO:0007669"/>
    <property type="project" value="TreeGrafter"/>
</dbReference>
<dbReference type="GO" id="GO:0009086">
    <property type="term" value="P:methionine biosynthetic process"/>
    <property type="evidence" value="ECO:0007669"/>
    <property type="project" value="UniProtKB-KW"/>
</dbReference>
<dbReference type="OrthoDB" id="9780685at2"/>
<dbReference type="EMBL" id="WBSM01000006">
    <property type="protein sequence ID" value="KAB8287754.1"/>
    <property type="molecule type" value="Genomic_DNA"/>
</dbReference>
<dbReference type="PIRSF" id="PIRSF001434">
    <property type="entry name" value="CGS"/>
    <property type="match status" value="1"/>
</dbReference>
<protein>
    <recommendedName>
        <fullName evidence="9">Homocysteine desulfhydrase</fullName>
        <ecNumber evidence="3">4.4.1.13</ecNumber>
        <ecNumber evidence="8">4.4.1.2</ecNumber>
    </recommendedName>
</protein>
<evidence type="ECO:0000256" key="12">
    <source>
        <dbReference type="PIRSR" id="PIRSR001434-2"/>
    </source>
</evidence>
<dbReference type="GO" id="GO:0030170">
    <property type="term" value="F:pyridoxal phosphate binding"/>
    <property type="evidence" value="ECO:0007669"/>
    <property type="project" value="InterPro"/>
</dbReference>
<evidence type="ECO:0000256" key="8">
    <source>
        <dbReference type="ARBA" id="ARBA00047175"/>
    </source>
</evidence>
<keyword evidence="15" id="KW-0808">Transferase</keyword>
<accession>A0A6L4WZE2</accession>
<evidence type="ECO:0000256" key="13">
    <source>
        <dbReference type="RuleBase" id="RU362118"/>
    </source>
</evidence>
<evidence type="ECO:0000256" key="2">
    <source>
        <dbReference type="ARBA" id="ARBA00009077"/>
    </source>
</evidence>
<dbReference type="SUPFAM" id="SSF53383">
    <property type="entry name" value="PLP-dependent transferases"/>
    <property type="match status" value="1"/>
</dbReference>
<evidence type="ECO:0000256" key="11">
    <source>
        <dbReference type="ARBA" id="ARBA00052699"/>
    </source>
</evidence>
<organism evidence="14 17">
    <name type="scientific">Bifidobacterium ramosum</name>
    <dbReference type="NCBI Taxonomy" id="1798158"/>
    <lineage>
        <taxon>Bacteria</taxon>
        <taxon>Bacillati</taxon>
        <taxon>Actinomycetota</taxon>
        <taxon>Actinomycetes</taxon>
        <taxon>Bifidobacteriales</taxon>
        <taxon>Bifidobacteriaceae</taxon>
        <taxon>Bifidobacterium</taxon>
    </lineage>
</organism>
<dbReference type="CDD" id="cd00614">
    <property type="entry name" value="CGS_like"/>
    <property type="match status" value="1"/>
</dbReference>
<evidence type="ECO:0000256" key="1">
    <source>
        <dbReference type="ARBA" id="ARBA00001933"/>
    </source>
</evidence>
<evidence type="ECO:0000256" key="5">
    <source>
        <dbReference type="ARBA" id="ARBA00022898"/>
    </source>
</evidence>
<dbReference type="GO" id="GO:0019346">
    <property type="term" value="P:transsulfuration"/>
    <property type="evidence" value="ECO:0007669"/>
    <property type="project" value="InterPro"/>
</dbReference>
<keyword evidence="6" id="KW-0486">Methionine biosynthesis</keyword>
<dbReference type="GO" id="GO:0047982">
    <property type="term" value="F:homocysteine desulfhydrase activity"/>
    <property type="evidence" value="ECO:0007669"/>
    <property type="project" value="UniProtKB-EC"/>
</dbReference>
<comment type="caution">
    <text evidence="14">The sequence shown here is derived from an EMBL/GenBank/DDBJ whole genome shotgun (WGS) entry which is preliminary data.</text>
</comment>
<dbReference type="InterPro" id="IPR015422">
    <property type="entry name" value="PyrdxlP-dep_Trfase_small"/>
</dbReference>
<dbReference type="GO" id="GO:0018826">
    <property type="term" value="F:methionine gamma-lyase activity"/>
    <property type="evidence" value="ECO:0007669"/>
    <property type="project" value="UniProtKB-EC"/>
</dbReference>